<protein>
    <submittedName>
        <fullName evidence="1">Uncharacterized protein</fullName>
    </submittedName>
</protein>
<comment type="caution">
    <text evidence="1">The sequence shown here is derived from an EMBL/GenBank/DDBJ whole genome shotgun (WGS) entry which is preliminary data.</text>
</comment>
<accession>A0A841UCZ0</accession>
<dbReference type="EMBL" id="JACJVR010000171">
    <property type="protein sequence ID" value="MBB6696073.1"/>
    <property type="molecule type" value="Genomic_DNA"/>
</dbReference>
<evidence type="ECO:0000313" key="2">
    <source>
        <dbReference type="Proteomes" id="UP000553776"/>
    </source>
</evidence>
<proteinExistence type="predicted"/>
<sequence length="113" mass="11671">MTSSPALTVAANNRLEINYAWQLNTTFGAPAPTTFTVTSTLLNGIAINSVNFELSGTAVSTTTIRPIVFVYTDVAPAAGSNAYSIQASFTLTGGGGTTTVTATNNNITVTNYL</sequence>
<reference evidence="1 2" key="1">
    <citation type="submission" date="2020-08" db="EMBL/GenBank/DDBJ databases">
        <title>Cohnella phylogeny.</title>
        <authorList>
            <person name="Dunlap C."/>
        </authorList>
    </citation>
    <scope>NUCLEOTIDE SEQUENCE [LARGE SCALE GENOMIC DNA]</scope>
    <source>
        <strain evidence="1 2">DSM 25239</strain>
    </source>
</reference>
<organism evidence="1 2">
    <name type="scientific">Cohnella xylanilytica</name>
    <dbReference type="NCBI Taxonomy" id="557555"/>
    <lineage>
        <taxon>Bacteria</taxon>
        <taxon>Bacillati</taxon>
        <taxon>Bacillota</taxon>
        <taxon>Bacilli</taxon>
        <taxon>Bacillales</taxon>
        <taxon>Paenibacillaceae</taxon>
        <taxon>Cohnella</taxon>
    </lineage>
</organism>
<name>A0A841UCZ0_9BACL</name>
<gene>
    <name evidence="1" type="ORF">H7B90_32260</name>
</gene>
<dbReference type="Proteomes" id="UP000553776">
    <property type="component" value="Unassembled WGS sequence"/>
</dbReference>
<dbReference type="AlphaFoldDB" id="A0A841UCZ0"/>
<evidence type="ECO:0000313" key="1">
    <source>
        <dbReference type="EMBL" id="MBB6696073.1"/>
    </source>
</evidence>
<keyword evidence="2" id="KW-1185">Reference proteome</keyword>